<dbReference type="Proteomes" id="UP000239522">
    <property type="component" value="Unassembled WGS sequence"/>
</dbReference>
<dbReference type="OrthoDB" id="9816081at2"/>
<evidence type="ECO:0000313" key="3">
    <source>
        <dbReference type="Proteomes" id="UP000239522"/>
    </source>
</evidence>
<dbReference type="AlphaFoldDB" id="A0A2S7KWT2"/>
<comment type="caution">
    <text evidence="2">The sequence shown here is derived from an EMBL/GenBank/DDBJ whole genome shotgun (WGS) entry which is preliminary data.</text>
</comment>
<dbReference type="InterPro" id="IPR029052">
    <property type="entry name" value="Metallo-depent_PP-like"/>
</dbReference>
<proteinExistence type="predicted"/>
<dbReference type="InterPro" id="IPR051918">
    <property type="entry name" value="STPP_CPPED1"/>
</dbReference>
<feature type="domain" description="Calcineurin-like phosphoesterase" evidence="1">
    <location>
        <begin position="57"/>
        <end position="226"/>
    </location>
</feature>
<dbReference type="EMBL" id="MQUA01000013">
    <property type="protein sequence ID" value="PQB07091.1"/>
    <property type="molecule type" value="Genomic_DNA"/>
</dbReference>
<organism evidence="2 3">
    <name type="scientific">Polaribacter filamentus</name>
    <dbReference type="NCBI Taxonomy" id="53483"/>
    <lineage>
        <taxon>Bacteria</taxon>
        <taxon>Pseudomonadati</taxon>
        <taxon>Bacteroidota</taxon>
        <taxon>Flavobacteriia</taxon>
        <taxon>Flavobacteriales</taxon>
        <taxon>Flavobacteriaceae</taxon>
    </lineage>
</organism>
<evidence type="ECO:0000313" key="2">
    <source>
        <dbReference type="EMBL" id="PQB07091.1"/>
    </source>
</evidence>
<sequence length="263" mass="30689">MNFLKIITLFAITITFTNCDNFFEYSVYEANVKTEQKNTTAKNLKLLEKIKIESQDFKFAFITDTHYFYDNLRTVVDDINKRDDILFVIFGGDIADQALLKEYEIFYDIMLNLNKPYLTVIGNHDYNSNGSIIYKEMFGDYNYSFEFNNNKFVLFDDIIWESNKDPDFDWLSSELSDGVTFNQVFAFAHIPIVVSNNLSAKMKETYRSIMIENNVSLSVHGHTHSYFYEEGEVSYLIVPALKNPTYGVINVKDDTFNIEIIEL</sequence>
<accession>A0A2S7KWT2</accession>
<dbReference type="GO" id="GO:0016787">
    <property type="term" value="F:hydrolase activity"/>
    <property type="evidence" value="ECO:0007669"/>
    <property type="project" value="InterPro"/>
</dbReference>
<evidence type="ECO:0000259" key="1">
    <source>
        <dbReference type="Pfam" id="PF00149"/>
    </source>
</evidence>
<protein>
    <recommendedName>
        <fullName evidence="1">Calcineurin-like phosphoesterase domain-containing protein</fullName>
    </recommendedName>
</protein>
<dbReference type="PANTHER" id="PTHR43143:SF1">
    <property type="entry name" value="SERINE_THREONINE-PROTEIN PHOSPHATASE CPPED1"/>
    <property type="match status" value="1"/>
</dbReference>
<dbReference type="InterPro" id="IPR004843">
    <property type="entry name" value="Calcineurin-like_PHP"/>
</dbReference>
<dbReference type="Gene3D" id="3.60.21.10">
    <property type="match status" value="1"/>
</dbReference>
<gene>
    <name evidence="2" type="ORF">BST83_07975</name>
</gene>
<dbReference type="RefSeq" id="WP_104809326.1">
    <property type="nucleotide sequence ID" value="NZ_MQUA01000013.1"/>
</dbReference>
<reference evidence="2 3" key="1">
    <citation type="submission" date="2016-11" db="EMBL/GenBank/DDBJ databases">
        <title>Trade-off between light-utilization and light-protection in marine flavobacteria.</title>
        <authorList>
            <person name="Kumagai Y."/>
        </authorList>
    </citation>
    <scope>NUCLEOTIDE SEQUENCE [LARGE SCALE GENOMIC DNA]</scope>
    <source>
        <strain evidence="2 3">ATCC 700397</strain>
    </source>
</reference>
<name>A0A2S7KWT2_9FLAO</name>
<dbReference type="PANTHER" id="PTHR43143">
    <property type="entry name" value="METALLOPHOSPHOESTERASE, CALCINEURIN SUPERFAMILY"/>
    <property type="match status" value="1"/>
</dbReference>
<keyword evidence="3" id="KW-1185">Reference proteome</keyword>
<dbReference type="Pfam" id="PF00149">
    <property type="entry name" value="Metallophos"/>
    <property type="match status" value="1"/>
</dbReference>
<dbReference type="SUPFAM" id="SSF56300">
    <property type="entry name" value="Metallo-dependent phosphatases"/>
    <property type="match status" value="1"/>
</dbReference>